<dbReference type="GO" id="GO:0004497">
    <property type="term" value="F:monooxygenase activity"/>
    <property type="evidence" value="ECO:0007669"/>
    <property type="project" value="UniProtKB-KW"/>
</dbReference>
<dbReference type="EMBL" id="CP022356">
    <property type="protein sequence ID" value="ASK79208.1"/>
    <property type="molecule type" value="Genomic_DNA"/>
</dbReference>
<dbReference type="OrthoDB" id="9797060at2"/>
<protein>
    <submittedName>
        <fullName evidence="2">Antibiotic biosynthesis monooxygenase</fullName>
    </submittedName>
</protein>
<accession>A0A220VFM0</accession>
<dbReference type="InterPro" id="IPR011008">
    <property type="entry name" value="Dimeric_a/b-barrel"/>
</dbReference>
<dbReference type="RefSeq" id="WP_089074116.1">
    <property type="nucleotide sequence ID" value="NZ_CBCSAM010000002.1"/>
</dbReference>
<dbReference type="PANTHER" id="PTHR37811:SF2">
    <property type="entry name" value="ABM DOMAIN-CONTAINING PROTEIN"/>
    <property type="match status" value="1"/>
</dbReference>
<dbReference type="KEGG" id="pmai:CF386_09050"/>
<dbReference type="InterPro" id="IPR052936">
    <property type="entry name" value="Jasmonate_Hydroxylase-like"/>
</dbReference>
<keyword evidence="2" id="KW-0560">Oxidoreductase</keyword>
<dbReference type="AlphaFoldDB" id="A0A220VFM0"/>
<dbReference type="InterPro" id="IPR007138">
    <property type="entry name" value="ABM_dom"/>
</dbReference>
<dbReference type="Gene3D" id="3.30.70.100">
    <property type="match status" value="1"/>
</dbReference>
<proteinExistence type="predicted"/>
<evidence type="ECO:0000259" key="1">
    <source>
        <dbReference type="Pfam" id="PF03992"/>
    </source>
</evidence>
<name>A0A220VFM0_9GAMM</name>
<feature type="domain" description="ABM" evidence="1">
    <location>
        <begin position="9"/>
        <end position="80"/>
    </location>
</feature>
<dbReference type="PANTHER" id="PTHR37811">
    <property type="entry name" value="BLL5343 PROTEIN"/>
    <property type="match status" value="1"/>
</dbReference>
<reference evidence="2 3" key="1">
    <citation type="journal article" date="2016" name="Int. J. Syst. Evol. Microbiol.">
        <title>Paraphotobacterium marinum gen. nov., sp. nov., a member of the family Vibrionaceae, isolated from surface seawater.</title>
        <authorList>
            <person name="Huang Z."/>
            <person name="Dong C."/>
            <person name="Shao Z."/>
        </authorList>
    </citation>
    <scope>NUCLEOTIDE SEQUENCE [LARGE SCALE GENOMIC DNA]</scope>
    <source>
        <strain evidence="2 3">NSCS20N07D</strain>
    </source>
</reference>
<gene>
    <name evidence="2" type="ORF">CF386_09050</name>
</gene>
<keyword evidence="2" id="KW-0503">Monooxygenase</keyword>
<sequence>MIAKTPKPPYYAVIFSSVKSENTEGYNDMALKMLKLASEQPGFIGVESAREEVGITVSYWENLEAIKNWKANFEHKEAQKLGRKQWYSCFKTRICKVEHDYGKQN</sequence>
<dbReference type="SUPFAM" id="SSF54909">
    <property type="entry name" value="Dimeric alpha+beta barrel"/>
    <property type="match status" value="1"/>
</dbReference>
<dbReference type="Pfam" id="PF03992">
    <property type="entry name" value="ABM"/>
    <property type="match status" value="1"/>
</dbReference>
<organism evidence="2 3">
    <name type="scientific">Paraphotobacterium marinum</name>
    <dbReference type="NCBI Taxonomy" id="1755811"/>
    <lineage>
        <taxon>Bacteria</taxon>
        <taxon>Pseudomonadati</taxon>
        <taxon>Pseudomonadota</taxon>
        <taxon>Gammaproteobacteria</taxon>
        <taxon>Vibrionales</taxon>
        <taxon>Vibrionaceae</taxon>
        <taxon>Paraphotobacterium</taxon>
    </lineage>
</organism>
<evidence type="ECO:0000313" key="3">
    <source>
        <dbReference type="Proteomes" id="UP000242175"/>
    </source>
</evidence>
<dbReference type="Proteomes" id="UP000242175">
    <property type="component" value="Chromosome small"/>
</dbReference>
<keyword evidence="3" id="KW-1185">Reference proteome</keyword>
<evidence type="ECO:0000313" key="2">
    <source>
        <dbReference type="EMBL" id="ASK79208.1"/>
    </source>
</evidence>